<feature type="compositionally biased region" description="Basic and acidic residues" evidence="1">
    <location>
        <begin position="395"/>
        <end position="407"/>
    </location>
</feature>
<dbReference type="InterPro" id="IPR002492">
    <property type="entry name" value="Transposase_Tc1-like"/>
</dbReference>
<dbReference type="GO" id="GO:0015074">
    <property type="term" value="P:DNA integration"/>
    <property type="evidence" value="ECO:0007669"/>
    <property type="project" value="InterPro"/>
</dbReference>
<evidence type="ECO:0000259" key="2">
    <source>
        <dbReference type="Pfam" id="PF01498"/>
    </source>
</evidence>
<keyword evidence="4" id="KW-1185">Reference proteome</keyword>
<dbReference type="Gene3D" id="3.30.420.10">
    <property type="entry name" value="Ribonuclease H-like superfamily/Ribonuclease H"/>
    <property type="match status" value="2"/>
</dbReference>
<protein>
    <submittedName>
        <fullName evidence="3">Transposable element Tcb2 transposase</fullName>
    </submittedName>
</protein>
<gene>
    <name evidence="3" type="primary">NCL1_30227</name>
    <name evidence="3" type="ORF">TNCV_2335241</name>
</gene>
<dbReference type="Pfam" id="PF01498">
    <property type="entry name" value="HTH_Tnp_Tc3_2"/>
    <property type="match status" value="1"/>
</dbReference>
<feature type="region of interest" description="Disordered" evidence="1">
    <location>
        <begin position="433"/>
        <end position="472"/>
    </location>
</feature>
<evidence type="ECO:0000313" key="4">
    <source>
        <dbReference type="Proteomes" id="UP000887159"/>
    </source>
</evidence>
<dbReference type="EMBL" id="BMAU01021321">
    <property type="protein sequence ID" value="GFY13260.1"/>
    <property type="molecule type" value="Genomic_DNA"/>
</dbReference>
<evidence type="ECO:0000313" key="3">
    <source>
        <dbReference type="EMBL" id="GFY13260.1"/>
    </source>
</evidence>
<reference evidence="3" key="1">
    <citation type="submission" date="2020-08" db="EMBL/GenBank/DDBJ databases">
        <title>Multicomponent nature underlies the extraordinary mechanical properties of spider dragline silk.</title>
        <authorList>
            <person name="Kono N."/>
            <person name="Nakamura H."/>
            <person name="Mori M."/>
            <person name="Yoshida Y."/>
            <person name="Ohtoshi R."/>
            <person name="Malay A.D."/>
            <person name="Moran D.A.P."/>
            <person name="Tomita M."/>
            <person name="Numata K."/>
            <person name="Arakawa K."/>
        </authorList>
    </citation>
    <scope>NUCLEOTIDE SEQUENCE</scope>
</reference>
<sequence>MKTAGWWKRRVAGEVVRSEKTTRREDRRIVRKALVDPAVTRSTIRADVGVAIVPQAISRHLAEANLKSKRPFRIVPLTPEHRQLRLQWCQARSMWNVTDWQKVVFSDESWFVLGTEDYRVRVWRRPGERYNSPYIDLRHTARTAGAMQYNARPHTARVAQDFLRPFQTLPWPTRSPDLSPVEHVWDQLKRQMPSCHSVCDLELAVQDLWAHLPQDNIRCLINSMPDGVMHVLQLEIPAQLACAYLKGHLKGRALDWFEVLGYRVIEDKTTDYAHLKQALSEQFPVVRNRSELETRFYSSSQRRDQQPSDFIYELLKIHKILKLEMSEEKLIDHVVSRLEPQILDYVEVRHPRNTANLLQIVDKYEERFMHRQIRGSSEGFRSSGPHENNRFNTRHRQENWRENRNNERYANNSRPQREFNRFENQGFANRRFEGKRQGGQSDQPFHSQGGRQSGSRNSSFRGQNERSRNLNF</sequence>
<evidence type="ECO:0000256" key="1">
    <source>
        <dbReference type="SAM" id="MobiDB-lite"/>
    </source>
</evidence>
<organism evidence="3 4">
    <name type="scientific">Trichonephila clavipes</name>
    <name type="common">Golden silk orbweaver</name>
    <name type="synonym">Nephila clavipes</name>
    <dbReference type="NCBI Taxonomy" id="2585209"/>
    <lineage>
        <taxon>Eukaryota</taxon>
        <taxon>Metazoa</taxon>
        <taxon>Ecdysozoa</taxon>
        <taxon>Arthropoda</taxon>
        <taxon>Chelicerata</taxon>
        <taxon>Arachnida</taxon>
        <taxon>Araneae</taxon>
        <taxon>Araneomorphae</taxon>
        <taxon>Entelegynae</taxon>
        <taxon>Araneoidea</taxon>
        <taxon>Nephilidae</taxon>
        <taxon>Trichonephila</taxon>
    </lineage>
</organism>
<feature type="domain" description="Transposase Tc1-like" evidence="2">
    <location>
        <begin position="26"/>
        <end position="91"/>
    </location>
</feature>
<feature type="compositionally biased region" description="Basic and acidic residues" evidence="1">
    <location>
        <begin position="463"/>
        <end position="472"/>
    </location>
</feature>
<comment type="caution">
    <text evidence="3">The sequence shown here is derived from an EMBL/GenBank/DDBJ whole genome shotgun (WGS) entry which is preliminary data.</text>
</comment>
<feature type="region of interest" description="Disordered" evidence="1">
    <location>
        <begin position="375"/>
        <end position="420"/>
    </location>
</feature>
<dbReference type="InterPro" id="IPR036397">
    <property type="entry name" value="RNaseH_sf"/>
</dbReference>
<dbReference type="GO" id="GO:0006313">
    <property type="term" value="P:DNA transposition"/>
    <property type="evidence" value="ECO:0007669"/>
    <property type="project" value="InterPro"/>
</dbReference>
<proteinExistence type="predicted"/>
<accession>A0A8X6SL18</accession>
<feature type="compositionally biased region" description="Low complexity" evidence="1">
    <location>
        <begin position="447"/>
        <end position="462"/>
    </location>
</feature>
<name>A0A8X6SL18_TRICX</name>
<dbReference type="GO" id="GO:0003677">
    <property type="term" value="F:DNA binding"/>
    <property type="evidence" value="ECO:0007669"/>
    <property type="project" value="InterPro"/>
</dbReference>
<dbReference type="Proteomes" id="UP000887159">
    <property type="component" value="Unassembled WGS sequence"/>
</dbReference>
<dbReference type="AlphaFoldDB" id="A0A8X6SL18"/>